<reference evidence="6" key="1">
    <citation type="journal article" date="2023" name="Insect Mol. Biol.">
        <title>Genome sequencing provides insights into the evolution of gene families encoding plant cell wall-degrading enzymes in longhorned beetles.</title>
        <authorList>
            <person name="Shin N.R."/>
            <person name="Okamura Y."/>
            <person name="Kirsch R."/>
            <person name="Pauchet Y."/>
        </authorList>
    </citation>
    <scope>NUCLEOTIDE SEQUENCE</scope>
    <source>
        <strain evidence="6">AMC_N1</strain>
    </source>
</reference>
<gene>
    <name evidence="6" type="ORF">NQ318_019645</name>
</gene>
<dbReference type="InterPro" id="IPR026054">
    <property type="entry name" value="Nucleoporin"/>
</dbReference>
<feature type="region of interest" description="Disordered" evidence="4">
    <location>
        <begin position="1840"/>
        <end position="1861"/>
    </location>
</feature>
<keyword evidence="2" id="KW-0813">Transport</keyword>
<feature type="region of interest" description="Disordered" evidence="4">
    <location>
        <begin position="1660"/>
        <end position="1689"/>
    </location>
</feature>
<evidence type="ECO:0000313" key="7">
    <source>
        <dbReference type="Proteomes" id="UP001162162"/>
    </source>
</evidence>
<dbReference type="PANTHER" id="PTHR23193">
    <property type="entry name" value="NUCLEAR PORE COMPLEX PROTEIN NUP"/>
    <property type="match status" value="1"/>
</dbReference>
<comment type="subcellular location">
    <subcellularLocation>
        <location evidence="1">Nucleus</location>
    </subcellularLocation>
</comment>
<dbReference type="GO" id="GO:0017056">
    <property type="term" value="F:structural constituent of nuclear pore"/>
    <property type="evidence" value="ECO:0007669"/>
    <property type="project" value="TreeGrafter"/>
</dbReference>
<accession>A0AAV8Z431</accession>
<dbReference type="EMBL" id="JAPWTK010000015">
    <property type="protein sequence ID" value="KAJ8958878.1"/>
    <property type="molecule type" value="Genomic_DNA"/>
</dbReference>
<evidence type="ECO:0000256" key="4">
    <source>
        <dbReference type="SAM" id="MobiDB-lite"/>
    </source>
</evidence>
<keyword evidence="3" id="KW-0539">Nucleus</keyword>
<evidence type="ECO:0000256" key="2">
    <source>
        <dbReference type="ARBA" id="ARBA00022448"/>
    </source>
</evidence>
<dbReference type="GO" id="GO:0006606">
    <property type="term" value="P:protein import into nucleus"/>
    <property type="evidence" value="ECO:0007669"/>
    <property type="project" value="TreeGrafter"/>
</dbReference>
<feature type="region of interest" description="Disordered" evidence="4">
    <location>
        <begin position="1713"/>
        <end position="1751"/>
    </location>
</feature>
<protein>
    <recommendedName>
        <fullName evidence="5">Nucleoporin Nup159/Nup146 N-terminal domain-containing protein</fullName>
    </recommendedName>
</protein>
<dbReference type="GO" id="GO:0006405">
    <property type="term" value="P:RNA export from nucleus"/>
    <property type="evidence" value="ECO:0007669"/>
    <property type="project" value="TreeGrafter"/>
</dbReference>
<evidence type="ECO:0000256" key="1">
    <source>
        <dbReference type="ARBA" id="ARBA00004123"/>
    </source>
</evidence>
<dbReference type="GO" id="GO:0008139">
    <property type="term" value="F:nuclear localization sequence binding"/>
    <property type="evidence" value="ECO:0007669"/>
    <property type="project" value="TreeGrafter"/>
</dbReference>
<dbReference type="InterPro" id="IPR039462">
    <property type="entry name" value="Nup159/Nup146_N"/>
</dbReference>
<name>A0AAV8Z431_9CUCU</name>
<dbReference type="GO" id="GO:0005643">
    <property type="term" value="C:nuclear pore"/>
    <property type="evidence" value="ECO:0007669"/>
    <property type="project" value="TreeGrafter"/>
</dbReference>
<comment type="caution">
    <text evidence="6">The sequence shown here is derived from an EMBL/GenBank/DDBJ whole genome shotgun (WGS) entry which is preliminary data.</text>
</comment>
<dbReference type="SUPFAM" id="SSF117289">
    <property type="entry name" value="Nucleoporin domain"/>
    <property type="match status" value="1"/>
</dbReference>
<evidence type="ECO:0000259" key="5">
    <source>
        <dbReference type="Pfam" id="PF16755"/>
    </source>
</evidence>
<dbReference type="InterPro" id="IPR015943">
    <property type="entry name" value="WD40/YVTN_repeat-like_dom_sf"/>
</dbReference>
<feature type="compositionally biased region" description="Low complexity" evidence="4">
    <location>
        <begin position="1713"/>
        <end position="1729"/>
    </location>
</feature>
<organism evidence="6 7">
    <name type="scientific">Aromia moschata</name>
    <dbReference type="NCBI Taxonomy" id="1265417"/>
    <lineage>
        <taxon>Eukaryota</taxon>
        <taxon>Metazoa</taxon>
        <taxon>Ecdysozoa</taxon>
        <taxon>Arthropoda</taxon>
        <taxon>Hexapoda</taxon>
        <taxon>Insecta</taxon>
        <taxon>Pterygota</taxon>
        <taxon>Neoptera</taxon>
        <taxon>Endopterygota</taxon>
        <taxon>Coleoptera</taxon>
        <taxon>Polyphaga</taxon>
        <taxon>Cucujiformia</taxon>
        <taxon>Chrysomeloidea</taxon>
        <taxon>Cerambycidae</taxon>
        <taxon>Cerambycinae</taxon>
        <taxon>Callichromatini</taxon>
        <taxon>Aromia</taxon>
    </lineage>
</organism>
<keyword evidence="7" id="KW-1185">Reference proteome</keyword>
<dbReference type="Pfam" id="PF16755">
    <property type="entry name" value="Beta-prop_NUP159_NUP214"/>
    <property type="match status" value="1"/>
</dbReference>
<feature type="domain" description="Nucleoporin Nup159/Nup146 N-terminal" evidence="5">
    <location>
        <begin position="34"/>
        <end position="343"/>
    </location>
</feature>
<dbReference type="Proteomes" id="UP001162162">
    <property type="component" value="Unassembled WGS sequence"/>
</dbReference>
<sequence>MLKTCPNPIDVQDLQFKLQCRLKVFDNNDFSAFTSPSLLSCASRYGLLFVGSNSSNLQVIQVKCVENYSPKDKDISEYPRRNVTLPSPAKHVCVNCDSTILAVVIEKDKCSTVIFYDVLSFLRQNVTVIKEARLSPTPGVYITETNWNPSLPPIFTACKSDGTLGIYEIKDTSISINELPKAAEATSFCWSPKGKQIAVGSKNGKITQYKPDLQAVKLVHEPPLGAPHSLISLQWVSNYQFIGIYQSAAAEGSAKLVVVDAPKAGEVSYTNYEDVCYSGTGRLPQFYMILQQHCTELGVLGSAGDTWTQWVISDSARAELPLGPDHQETFPVGLALDVSSTRPLSWNESTIPPARTSSCCPIRVSCACSTSSTSRRAYRAFVHRQIPSRTRAVFLSVPLSQPPFTSQPKVLSQPQPTFAPSGNLFGAKPAEGKPLFGAQVTLTPINPQQPASLFGGQTLITPISKPQVSAPVTAPSSDKYAAVFSAMSAPAPAPAHSKPIVISTSAAPKSESVEQPKPAAPAPRAAEAKPTSDAKIKGEKEALLAQMIRDECVSLESELKALLRQGRSSKVDVGTEEEKTEMVLKVEALQQFVKEIVDISVGENAEVHYLKQNLIQCWAWFEEARSRYNCSKDEAMSMLQRSQPLDSATEKRQQDMRTLMYYIESQISQASKALDEQWDNFQDYAKKTHRTKTPTMEAIFQTMVRQNAVLQKQLYNEGYRQQAEEQDSWHRRAFAVALLENTKDIEDDLKQLRLDHPQDVYQLQYERVLRRMKSLSASKTDKLRRLLKTREVHHVTAVKPQLSSSLVLRSPEGKTRQLLSNLLSQTTQVSPVSKTGAVPRQLTFVHSTPIREPSVEIKPAQTPPNTPQVDAKPFSFKKIEKATSSGTAIATTSGFVPLVKTTSVFSNLSQTPSQPSLPTHTLSAFVPTTQVSFAMSKPFSFATTTVILKPTVAEAAPSAFSLGAAGSLPKFEAAVPKTTSLAATTSATKTFVPTVKTTLPQFSFGSSVSVTPVVSKKPDSTTSAFGSGTAAKPAFNFGANIFGPKVEVSQYRTKPLSFTFTNKTSDGAQGKPSSIFSGLTSTAASTTTTAASKQTLSFGGTAGAEKSIFGATTAPSTTVAALPGASIFGGTTATPKLTMFSTTQPATSTTAVPTTSISSSAAATTSTVVLTSSAVTTSTAVLTSPVAADSTTPESTKPAVTASSGTGSIFGATAPVVATTAQTASIFAPATSSAPKVSIFSPGTTQPSIFATATSPITTQASIFASAAPTTQSSIFSDTSTTTQPSIFATSSPATTASSIFGTTTQASPFGASPAATTSSSVFGTTTQSSIFGKPASPTTTTSSVFGGTTTTTQSVFGTSTTPTTTSIFGSATVGQPVFGTSTATTTSSIFGGTTTTTQSSIFATPISSATTKPSIFGTAASTQPSVFGTSGSTQQSSIFGSSTGTNQTSIFGGVTGPVSTQASVFAAGSAAPTTKPSVFGVTQPAPVSQSSIFATGSVPSTQPAAGSPFSGFGSPTATTTFSSPFGQSSSIFGAPKTTASPFGTTFGGSGVFGSAPATTASVFGQPSSFGSNSTSVFGTPTTTSSIFGGGTGGSTFGTPSSTTNVFGSPAASPSSFSFAGAAGNAGNAGSFGFGGLNVGGTATTSSNVFGGSAGFGSTAPQANPFGRTAEQKSPFGGGGSIFGSPASTASPAFGSGTGSIFGSNTQSGFGTSTFGSPSAFGQQSTFGQGTFGGGSFGNSPGPFSGGGAAVGQTGFGSSAAFQKPSGFGSPPAFGGSPQPAFGAAPSFGGAPAFGATPAFGSPGKIFGSNTPTGFGSAAPVTTGFGNLANQNTVGFGSLAQQAATPSSTPFAGSSSFSSWR</sequence>
<proteinExistence type="predicted"/>
<dbReference type="PANTHER" id="PTHR23193:SF46">
    <property type="entry name" value="NUCLEAR PORE COMPLEX PROTEIN NUP214"/>
    <property type="match status" value="1"/>
</dbReference>
<evidence type="ECO:0000313" key="6">
    <source>
        <dbReference type="EMBL" id="KAJ8958878.1"/>
    </source>
</evidence>
<dbReference type="Gene3D" id="2.130.10.10">
    <property type="entry name" value="YVTN repeat-like/Quinoprotein amine dehydrogenase"/>
    <property type="match status" value="1"/>
</dbReference>
<evidence type="ECO:0000256" key="3">
    <source>
        <dbReference type="ARBA" id="ARBA00023242"/>
    </source>
</evidence>
<feature type="compositionally biased region" description="Low complexity" evidence="4">
    <location>
        <begin position="1844"/>
        <end position="1861"/>
    </location>
</feature>
<feature type="region of interest" description="Disordered" evidence="4">
    <location>
        <begin position="506"/>
        <end position="534"/>
    </location>
</feature>